<dbReference type="InParanoid" id="A0A409XEP1"/>
<gene>
    <name evidence="2" type="ORF">CVT25_006479</name>
</gene>
<organism evidence="2 3">
    <name type="scientific">Psilocybe cyanescens</name>
    <dbReference type="NCBI Taxonomy" id="93625"/>
    <lineage>
        <taxon>Eukaryota</taxon>
        <taxon>Fungi</taxon>
        <taxon>Dikarya</taxon>
        <taxon>Basidiomycota</taxon>
        <taxon>Agaricomycotina</taxon>
        <taxon>Agaricomycetes</taxon>
        <taxon>Agaricomycetidae</taxon>
        <taxon>Agaricales</taxon>
        <taxon>Agaricineae</taxon>
        <taxon>Strophariaceae</taxon>
        <taxon>Psilocybe</taxon>
    </lineage>
</organism>
<dbReference type="EMBL" id="NHYD01001946">
    <property type="protein sequence ID" value="PPQ89107.1"/>
    <property type="molecule type" value="Genomic_DNA"/>
</dbReference>
<dbReference type="OrthoDB" id="3178870at2759"/>
<evidence type="ECO:0000313" key="2">
    <source>
        <dbReference type="EMBL" id="PPQ89107.1"/>
    </source>
</evidence>
<evidence type="ECO:0008006" key="4">
    <source>
        <dbReference type="Google" id="ProtNLM"/>
    </source>
</evidence>
<protein>
    <recommendedName>
        <fullName evidence="4">F-box domain-containing protein</fullName>
    </recommendedName>
</protein>
<evidence type="ECO:0000313" key="3">
    <source>
        <dbReference type="Proteomes" id="UP000283269"/>
    </source>
</evidence>
<accession>A0A409XEP1</accession>
<sequence>MATDALYSTLRHFAEATNDLVCSTPDNYVLRRPTKKLCDHCDHQANSPSVTMPTTVDHLREPTLRPKLPIEILDAIFLLLPHDDLRPLLFANSFISALAARRLYHTVHLIQPKTIVQFLKGIILKPDLASLVRVLDLHLNPFAPISNFYTLLHRALLLTTGLTSLFLELPKTHSPLWIFDDCTFKLRQFTTSMYCRRPLASFLESQSSIVDLTLRGYQTDSVFFLPFIDPLPASMQCPAADAFILPPEALPRLRSFNAVHADACIVQAVVQGRPVQVVSIPLFAEMSIAALDALKLSTASLKRLSVISFDPTAPSFLFEALAKRFDELEALHLVMLMAEYSNELLEQSASILARFKCLKYITFMAAPPVIQPANIVGGSNSPSSTQAEEDEGRIAKMWHRACPTLRTIILPKGKVWFQNTPASAMTSASGATSPPAPTSATTVGGVAAATAESTNVGDAQSLAQEMAEGNDNNNEVQWSQL</sequence>
<comment type="caution">
    <text evidence="2">The sequence shown here is derived from an EMBL/GenBank/DDBJ whole genome shotgun (WGS) entry which is preliminary data.</text>
</comment>
<feature type="compositionally biased region" description="Low complexity" evidence="1">
    <location>
        <begin position="424"/>
        <end position="454"/>
    </location>
</feature>
<proteinExistence type="predicted"/>
<reference evidence="2 3" key="1">
    <citation type="journal article" date="2018" name="Evol. Lett.">
        <title>Horizontal gene cluster transfer increased hallucinogenic mushroom diversity.</title>
        <authorList>
            <person name="Reynolds H.T."/>
            <person name="Vijayakumar V."/>
            <person name="Gluck-Thaler E."/>
            <person name="Korotkin H.B."/>
            <person name="Matheny P.B."/>
            <person name="Slot J.C."/>
        </authorList>
    </citation>
    <scope>NUCLEOTIDE SEQUENCE [LARGE SCALE GENOMIC DNA]</scope>
    <source>
        <strain evidence="2 3">2631</strain>
    </source>
</reference>
<evidence type="ECO:0000256" key="1">
    <source>
        <dbReference type="SAM" id="MobiDB-lite"/>
    </source>
</evidence>
<feature type="region of interest" description="Disordered" evidence="1">
    <location>
        <begin position="424"/>
        <end position="481"/>
    </location>
</feature>
<dbReference type="Proteomes" id="UP000283269">
    <property type="component" value="Unassembled WGS sequence"/>
</dbReference>
<keyword evidence="3" id="KW-1185">Reference proteome</keyword>
<name>A0A409XEP1_PSICY</name>
<dbReference type="AlphaFoldDB" id="A0A409XEP1"/>
<feature type="compositionally biased region" description="Polar residues" evidence="1">
    <location>
        <begin position="470"/>
        <end position="481"/>
    </location>
</feature>